<dbReference type="InterPro" id="IPR008271">
    <property type="entry name" value="Ser/Thr_kinase_AS"/>
</dbReference>
<keyword evidence="5" id="KW-0812">Transmembrane</keyword>
<dbReference type="InterPro" id="IPR000742">
    <property type="entry name" value="EGF"/>
</dbReference>
<dbReference type="InterPro" id="IPR053215">
    <property type="entry name" value="TKL_Ser/Thr_kinase"/>
</dbReference>
<dbReference type="RefSeq" id="XP_004183227.1">
    <property type="nucleotide sequence ID" value="XM_004183179.1"/>
</dbReference>
<dbReference type="InterPro" id="IPR017441">
    <property type="entry name" value="Protein_kinase_ATP_BS"/>
</dbReference>
<reference evidence="8 9" key="1">
    <citation type="submission" date="2012-10" db="EMBL/GenBank/DDBJ databases">
        <authorList>
            <person name="Zafar N."/>
            <person name="Inman J."/>
            <person name="Hall N."/>
            <person name="Lorenzi H."/>
            <person name="Caler E."/>
        </authorList>
    </citation>
    <scope>NUCLEOTIDE SEQUENCE [LARGE SCALE GENOMIC DNA]</scope>
    <source>
        <strain evidence="8 9">IP1</strain>
    </source>
</reference>
<gene>
    <name evidence="8" type="ORF">EIN_439350</name>
</gene>
<evidence type="ECO:0000259" key="7">
    <source>
        <dbReference type="PROSITE" id="PS50011"/>
    </source>
</evidence>
<keyword evidence="5" id="KW-0472">Membrane</keyword>
<dbReference type="Gene3D" id="3.30.200.20">
    <property type="entry name" value="Phosphorylase Kinase, domain 1"/>
    <property type="match status" value="1"/>
</dbReference>
<dbReference type="Gene3D" id="2.10.220.10">
    <property type="entry name" value="Hormone Receptor, Insulin-like Growth Factor Receptor 1, Chain A, domain 2"/>
    <property type="match status" value="1"/>
</dbReference>
<accession>A0A0A1TUV8</accession>
<dbReference type="EC" id="2.7.10.2" evidence="8"/>
<dbReference type="GeneID" id="14882875"/>
<keyword evidence="9" id="KW-1185">Reference proteome</keyword>
<dbReference type="OMA" id="NQNCHSC"/>
<sequence>MTIKLLLVVTLVVAVKWCHFSDQIVCVEENATCPINTFMYVSSDNILLNGTNANYFETSLFCEHRVTLLVFYIHPIYSSNLTLRFDNTHNYYHLTNKRNSKLVKNTITKNTQCVLFPNCNICTTTQCTECAFGYYISGNTCSKCDSNCLTCVDLATKCVSCQDGLFLNTNTCGHCPYCDDCTGNECNKCSSGYHNTYFKECQKCEFPCLTCTSSTIYNCDSCVTNYYVDKRECKSCGTNCNSSFCFDNIGCTKCNYGFYVDNGVCNACDPTCKTCQQSSQPTACLSCYEGYYLTNSAQESQCLKCDLNCAIDKCVNDVGCTQCLNGFYMSALNTCTLCDSNCKTCDSISTFCTSCVTRKFLMNGKCVNCDENCDLNFCVENIGCTKCKETYILTTDNKCTCPKNNYQNFSGLCDSCYNGISNCLSCSVTNSVTKCHNCYPPYEVFNGNCIQCDSQNYFYKGICKMNENECISQLTQGKCQICSDESFLIENECVYRDDSTCLSSSKKTCEECESGISSNGNCGEHPTNCKYNKKTKLYNTCLQCKNNFFLTSDNRCELTQHSETIKIKNNVIFQCDKNQFLDESNTCQMCFEPLLENSEKCIFSLTNKISLKCSEKQVLNYLSGQCENNNVCLIYYTSDCTSCPPNYVLASNKCSQCDIDDNCLKTNKCVCILCSSHYLLQNGKCIESSIFKCLKSDGKSCLECEPNYLKVTSQNIDNFEQLYCLPIHTNAKYNVYSKTTNETQIVECSNGFYLFDSKCEIKLEDITKKLFLNYNYSILENDNRTNNKKDENIKNCVLKSTKGCLKCAPKYFLDSQNVCKQCENGCENCFNSTHCLTCNSSSFLNSQSMCEESSALGLRCNLVMPQNKGCALCKDGYYQQNLDCRQCDKTCSTCLNDKMCLSCKDGYYQILSESALCQDYTTLTHCLRKTKFGCAECEANYFINSTNFRCDKCPEGCEECLSKTLCLSCSKNYIFSDLTCFRLQRVEFCQSASDGVCTSCSENKAVSSDGLSCEEKLNLAIVISLPIIATIVIIIIVVVSVTAFIILNEKHKQKEMNKNVCIFNMKHSNVQFTPKGGSICSNKDILIFDNENNENNEIAVLEENRQLICIGNCGKHKIKIQFTTKNSCDVYEIRTSPKIVSLDVNLACEFEVYLTPNFTSKIEDKIACVILDLEVGKQDVTYIPIRAFTTSSTRLDYHELNEEKKLGEGSFGIVYKGEYRGNVVAIKKLKHIEGRQEESIIDDFENEINMLDKFRSEYIVYFYGAVCIPNKVCLVTEFAPYGSLQDLMKQRKSEEVVIKIRIKMMLDAAKGICYLHTNGILHRDIKPDNILVFSLDLNTKVNGKLTDFGSARNVNLIMTNMTFTKGIGTPIYMAPEILQQENYRECADIYSFAITMFEVFGWCEAYPKEMFKFPWNIAEMVTSGKRLEKKENMSDDQYNLIQQCWKHNSSQRMNIENVVEQLQEMLN</sequence>
<dbReference type="Proteomes" id="UP000014680">
    <property type="component" value="Unassembled WGS sequence"/>
</dbReference>
<feature type="binding site" evidence="4">
    <location>
        <position position="1228"/>
    </location>
    <ligand>
        <name>ATP</name>
        <dbReference type="ChEBI" id="CHEBI:30616"/>
    </ligand>
</feature>
<dbReference type="GO" id="GO:0004674">
    <property type="term" value="F:protein serine/threonine kinase activity"/>
    <property type="evidence" value="ECO:0007669"/>
    <property type="project" value="UniProtKB-KW"/>
</dbReference>
<feature type="domain" description="Protein kinase" evidence="7">
    <location>
        <begin position="1200"/>
        <end position="1466"/>
    </location>
</feature>
<keyword evidence="8" id="KW-0418">Kinase</keyword>
<dbReference type="PANTHER" id="PTHR45756">
    <property type="entry name" value="PALMITOYLTRANSFERASE"/>
    <property type="match status" value="1"/>
</dbReference>
<evidence type="ECO:0000256" key="4">
    <source>
        <dbReference type="PROSITE-ProRule" id="PRU10141"/>
    </source>
</evidence>
<dbReference type="CDD" id="cd13999">
    <property type="entry name" value="STKc_MAP3K-like"/>
    <property type="match status" value="1"/>
</dbReference>
<evidence type="ECO:0000256" key="5">
    <source>
        <dbReference type="SAM" id="Phobius"/>
    </source>
</evidence>
<dbReference type="SUPFAM" id="SSF56112">
    <property type="entry name" value="Protein kinase-like (PK-like)"/>
    <property type="match status" value="1"/>
</dbReference>
<proteinExistence type="predicted"/>
<name>A0A0A1TUV8_ENTIV</name>
<evidence type="ECO:0000313" key="8">
    <source>
        <dbReference type="EMBL" id="ELP83881.1"/>
    </source>
</evidence>
<evidence type="ECO:0000313" key="9">
    <source>
        <dbReference type="Proteomes" id="UP000014680"/>
    </source>
</evidence>
<keyword evidence="6" id="KW-0732">Signal</keyword>
<dbReference type="GO" id="GO:0005524">
    <property type="term" value="F:ATP binding"/>
    <property type="evidence" value="ECO:0007669"/>
    <property type="project" value="UniProtKB-UniRule"/>
</dbReference>
<keyword evidence="2 4" id="KW-0547">Nucleotide-binding</keyword>
<keyword evidence="1" id="KW-0723">Serine/threonine-protein kinase</keyword>
<dbReference type="EMBL" id="KB207216">
    <property type="protein sequence ID" value="ELP83881.1"/>
    <property type="molecule type" value="Genomic_DNA"/>
</dbReference>
<evidence type="ECO:0000256" key="2">
    <source>
        <dbReference type="ARBA" id="ARBA00022741"/>
    </source>
</evidence>
<feature type="chain" id="PRO_5005418202" evidence="6">
    <location>
        <begin position="21"/>
        <end position="1467"/>
    </location>
</feature>
<evidence type="ECO:0000256" key="6">
    <source>
        <dbReference type="SAM" id="SignalP"/>
    </source>
</evidence>
<dbReference type="SUPFAM" id="SSF57184">
    <property type="entry name" value="Growth factor receptor domain"/>
    <property type="match status" value="5"/>
</dbReference>
<keyword evidence="8" id="KW-0808">Transferase</keyword>
<dbReference type="SMART" id="SM00261">
    <property type="entry name" value="FU"/>
    <property type="match status" value="9"/>
</dbReference>
<dbReference type="SMART" id="SM00181">
    <property type="entry name" value="EGF"/>
    <property type="match status" value="11"/>
</dbReference>
<dbReference type="InterPro" id="IPR011009">
    <property type="entry name" value="Kinase-like_dom_sf"/>
</dbReference>
<dbReference type="InterPro" id="IPR001245">
    <property type="entry name" value="Ser-Thr/Tyr_kinase_cat_dom"/>
</dbReference>
<dbReference type="PANTHER" id="PTHR45756:SF1">
    <property type="entry name" value="PROTEIN KINASE DOMAIN CONTAINING PROTEIN"/>
    <property type="match status" value="1"/>
</dbReference>
<dbReference type="InterPro" id="IPR009030">
    <property type="entry name" value="Growth_fac_rcpt_cys_sf"/>
</dbReference>
<organism evidence="8 9">
    <name type="scientific">Entamoeba invadens IP1</name>
    <dbReference type="NCBI Taxonomy" id="370355"/>
    <lineage>
        <taxon>Eukaryota</taxon>
        <taxon>Amoebozoa</taxon>
        <taxon>Evosea</taxon>
        <taxon>Archamoebae</taxon>
        <taxon>Mastigamoebida</taxon>
        <taxon>Entamoebidae</taxon>
        <taxon>Entamoeba</taxon>
    </lineage>
</organism>
<dbReference type="PROSITE" id="PS00108">
    <property type="entry name" value="PROTEIN_KINASE_ST"/>
    <property type="match status" value="1"/>
</dbReference>
<dbReference type="InterPro" id="IPR006212">
    <property type="entry name" value="Furin_repeat"/>
</dbReference>
<dbReference type="KEGG" id="eiv:EIN_439350"/>
<dbReference type="InterPro" id="IPR000719">
    <property type="entry name" value="Prot_kinase_dom"/>
</dbReference>
<feature type="signal peptide" evidence="6">
    <location>
        <begin position="1"/>
        <end position="20"/>
    </location>
</feature>
<dbReference type="OrthoDB" id="282489at2759"/>
<protein>
    <submittedName>
        <fullName evidence="8">Protein serine/threonine kinase, putative</fullName>
        <ecNumber evidence="8">2.7.10.2</ecNumber>
    </submittedName>
</protein>
<feature type="transmembrane region" description="Helical" evidence="5">
    <location>
        <begin position="1019"/>
        <end position="1047"/>
    </location>
</feature>
<evidence type="ECO:0000256" key="1">
    <source>
        <dbReference type="ARBA" id="ARBA00022527"/>
    </source>
</evidence>
<dbReference type="PROSITE" id="PS50011">
    <property type="entry name" value="PROTEIN_KINASE_DOM"/>
    <property type="match status" value="1"/>
</dbReference>
<keyword evidence="3 4" id="KW-0067">ATP-binding</keyword>
<dbReference type="PROSITE" id="PS00107">
    <property type="entry name" value="PROTEIN_KINASE_ATP"/>
    <property type="match status" value="1"/>
</dbReference>
<dbReference type="GO" id="GO:0004715">
    <property type="term" value="F:non-membrane spanning protein tyrosine kinase activity"/>
    <property type="evidence" value="ECO:0007669"/>
    <property type="project" value="UniProtKB-EC"/>
</dbReference>
<keyword evidence="5" id="KW-1133">Transmembrane helix</keyword>
<evidence type="ECO:0000256" key="3">
    <source>
        <dbReference type="ARBA" id="ARBA00022840"/>
    </source>
</evidence>
<dbReference type="SMART" id="SM00220">
    <property type="entry name" value="S_TKc"/>
    <property type="match status" value="1"/>
</dbReference>
<dbReference type="Pfam" id="PF07714">
    <property type="entry name" value="PK_Tyr_Ser-Thr"/>
    <property type="match status" value="1"/>
</dbReference>
<dbReference type="Gene3D" id="1.10.510.10">
    <property type="entry name" value="Transferase(Phosphotransferase) domain 1"/>
    <property type="match status" value="1"/>
</dbReference>
<dbReference type="VEuPathDB" id="AmoebaDB:EIN_439350"/>